<protein>
    <submittedName>
        <fullName evidence="2">Uncharacterized protein</fullName>
    </submittedName>
</protein>
<feature type="transmembrane region" description="Helical" evidence="1">
    <location>
        <begin position="45"/>
        <end position="63"/>
    </location>
</feature>
<sequence length="64" mass="7117">MSNNFIYILMAMKLGLIVWGALGFIEYFVPTVAFGLQDPNFPLGVQFLHWLLISSTGIILSLAI</sequence>
<dbReference type="KEGG" id="fad:CDH04_09355"/>
<evidence type="ECO:0000313" key="2">
    <source>
        <dbReference type="EMBL" id="AXA34589.1"/>
    </source>
</evidence>
<keyword evidence="1" id="KW-1133">Transmembrane helix</keyword>
<organism evidence="2 3">
    <name type="scientific">Francisella adeliensis</name>
    <dbReference type="NCBI Taxonomy" id="2007306"/>
    <lineage>
        <taxon>Bacteria</taxon>
        <taxon>Pseudomonadati</taxon>
        <taxon>Pseudomonadota</taxon>
        <taxon>Gammaproteobacteria</taxon>
        <taxon>Thiotrichales</taxon>
        <taxon>Francisellaceae</taxon>
        <taxon>Francisella</taxon>
    </lineage>
</organism>
<dbReference type="Proteomes" id="UP000251120">
    <property type="component" value="Chromosome"/>
</dbReference>
<dbReference type="OrthoDB" id="1494505at2"/>
<reference evidence="2 3" key="1">
    <citation type="submission" date="2017-06" db="EMBL/GenBank/DDBJ databases">
        <title>Complete genome of Francisella adeliensis.</title>
        <authorList>
            <person name="Vallesi A."/>
            <person name="Sjodin A."/>
        </authorList>
    </citation>
    <scope>NUCLEOTIDE SEQUENCE [LARGE SCALE GENOMIC DNA]</scope>
    <source>
        <strain evidence="2 3">FDC440</strain>
    </source>
</reference>
<dbReference type="EMBL" id="CP021781">
    <property type="protein sequence ID" value="AXA34589.1"/>
    <property type="molecule type" value="Genomic_DNA"/>
</dbReference>
<accession>A0A2Z4Y0X3</accession>
<proteinExistence type="predicted"/>
<name>A0A2Z4Y0X3_9GAMM</name>
<evidence type="ECO:0000256" key="1">
    <source>
        <dbReference type="SAM" id="Phobius"/>
    </source>
</evidence>
<dbReference type="AlphaFoldDB" id="A0A2Z4Y0X3"/>
<keyword evidence="1" id="KW-0472">Membrane</keyword>
<keyword evidence="1" id="KW-0812">Transmembrane</keyword>
<gene>
    <name evidence="2" type="ORF">CDH04_09355</name>
</gene>
<evidence type="ECO:0000313" key="3">
    <source>
        <dbReference type="Proteomes" id="UP000251120"/>
    </source>
</evidence>